<dbReference type="Proteomes" id="UP001214250">
    <property type="component" value="Chromosome 1"/>
</dbReference>
<evidence type="ECO:0000256" key="3">
    <source>
        <dbReference type="ARBA" id="ARBA00022840"/>
    </source>
</evidence>
<dbReference type="PROSITE" id="PS00297">
    <property type="entry name" value="HSP70_1"/>
    <property type="match status" value="1"/>
</dbReference>
<dbReference type="InterPro" id="IPR043129">
    <property type="entry name" value="ATPase_NBD"/>
</dbReference>
<gene>
    <name evidence="5" type="ORF">PQO03_03915</name>
</gene>
<dbReference type="InterPro" id="IPR018181">
    <property type="entry name" value="Heat_shock_70_CS"/>
</dbReference>
<organism evidence="5 6">
    <name type="scientific">Lentisphaera profundi</name>
    <dbReference type="NCBI Taxonomy" id="1658616"/>
    <lineage>
        <taxon>Bacteria</taxon>
        <taxon>Pseudomonadati</taxon>
        <taxon>Lentisphaerota</taxon>
        <taxon>Lentisphaeria</taxon>
        <taxon>Lentisphaerales</taxon>
        <taxon>Lentisphaeraceae</taxon>
        <taxon>Lentisphaera</taxon>
    </lineage>
</organism>
<dbReference type="InterPro" id="IPR013126">
    <property type="entry name" value="Hsp_70_fam"/>
</dbReference>
<comment type="similarity">
    <text evidence="1">Belongs to the heat shock protein 70 family.</text>
</comment>
<reference evidence="5 6" key="1">
    <citation type="submission" date="2023-02" db="EMBL/GenBank/DDBJ databases">
        <title>Genome sequence of Lentisphaera profundi SAORIC-696.</title>
        <authorList>
            <person name="Kim e."/>
            <person name="Cho J.-C."/>
            <person name="Choi A."/>
            <person name="Kang I."/>
        </authorList>
    </citation>
    <scope>NUCLEOTIDE SEQUENCE [LARGE SCALE GENOMIC DNA]</scope>
    <source>
        <strain evidence="5 6">SAORIC-696</strain>
    </source>
</reference>
<keyword evidence="3" id="KW-0067">ATP-binding</keyword>
<name>A0ABY7VTP7_9BACT</name>
<dbReference type="Pfam" id="PF12531">
    <property type="entry name" value="DUF3731"/>
    <property type="match status" value="1"/>
</dbReference>
<dbReference type="RefSeq" id="WP_274151283.1">
    <property type="nucleotide sequence ID" value="NZ_CP117811.1"/>
</dbReference>
<dbReference type="CDD" id="cd10170">
    <property type="entry name" value="ASKHA_NBD_HSP70"/>
    <property type="match status" value="1"/>
</dbReference>
<dbReference type="PROSITE" id="PS00329">
    <property type="entry name" value="HSP70_2"/>
    <property type="match status" value="1"/>
</dbReference>
<dbReference type="PRINTS" id="PR00301">
    <property type="entry name" value="HEATSHOCK70"/>
</dbReference>
<evidence type="ECO:0000313" key="6">
    <source>
        <dbReference type="Proteomes" id="UP001214250"/>
    </source>
</evidence>
<dbReference type="InterPro" id="IPR021030">
    <property type="entry name" value="DUF3731"/>
</dbReference>
<dbReference type="PANTHER" id="PTHR19375">
    <property type="entry name" value="HEAT SHOCK PROTEIN 70KDA"/>
    <property type="match status" value="1"/>
</dbReference>
<dbReference type="EMBL" id="CP117811">
    <property type="protein sequence ID" value="WDE97102.1"/>
    <property type="molecule type" value="Genomic_DNA"/>
</dbReference>
<evidence type="ECO:0000256" key="2">
    <source>
        <dbReference type="ARBA" id="ARBA00022741"/>
    </source>
</evidence>
<evidence type="ECO:0000256" key="4">
    <source>
        <dbReference type="SAM" id="Coils"/>
    </source>
</evidence>
<evidence type="ECO:0000313" key="5">
    <source>
        <dbReference type="EMBL" id="WDE97102.1"/>
    </source>
</evidence>
<keyword evidence="6" id="KW-1185">Reference proteome</keyword>
<keyword evidence="4" id="KW-0175">Coiled coil</keyword>
<protein>
    <submittedName>
        <fullName evidence="5">Hsp70 family protein</fullName>
    </submittedName>
</protein>
<feature type="coiled-coil region" evidence="4">
    <location>
        <begin position="606"/>
        <end position="633"/>
    </location>
</feature>
<dbReference type="SUPFAM" id="SSF53067">
    <property type="entry name" value="Actin-like ATPase domain"/>
    <property type="match status" value="2"/>
</dbReference>
<proteinExistence type="inferred from homology"/>
<keyword evidence="2" id="KW-0547">Nucleotide-binding</keyword>
<evidence type="ECO:0000256" key="1">
    <source>
        <dbReference type="ARBA" id="ARBA00007381"/>
    </source>
</evidence>
<sequence>MSSRFIVGIDLGTTNCALSYVDLETSTEPQLFEVEQVTAYGEKHQQYNLPSFLYRCEENEQAQLALTWDKKPQYVCGEYARRFGGAKSDRFIHSAKSWLVHKAVDREQAILPWGIEEEHKISPVAASSFYLKHLREAWNKSFGQTKDKEGSPCILEDQELVITVPASFDEVARELSLKAAFNAGFKKVTLLEEPLAAFYSWLQVNKEWQDTLKNGERVLIVDIGGGTSDFSMIEVSDDGALRRTSVGPHLLLGGDNIDRTIAFEAQKRANRKFNNREMSSLIQEARRAKEKVLSDEQVNEINLSVHSGGSSLLKGMSLIKFNRQEILDIIHQGFFPSIQIDAAEPDRKVGLRTLDLPYERDPAITSHLLSFLRRDAQISTLSEIKFPEHILFNGGTMIPLSFRDQVINQINSWSGQSINALNSKGLDIAVAHGASSYGLSRSGLGTQVKGGIARSYFLKIDSQEGSKFICIMPRDTEEHSIQVCDKIFTLKTNSIISFPLYSSETRLLDKTGDILNSDAEDISVLSPLSTSISHGKKVQDIRVKLKSSVNESNSLEVWLEALDTDHQWQLRFDLRQLHEQENSDDQEETITVNERLLQKASESINSAFVKNDAKALNSLMKNLENDLELKRKEWSVVLCRRLADLLLELDIELIRKNAATEARYYNILGFMMRPGFGNSHDQFRVNKLWPFWFKGVQNKTDIPSQVEWWTLWRRCSGALSRGRQEQMAHKIHGELSSKKSLNPQLSRELKRCLGALELSPIKFRKKVLSEFMERATRLDEVELWMIARMAARRPVYAPLDLVLPAKSISSLATLIMQTNPKKLTNMHFLCISRIMSLTANHALDMPEKNRIEASKFLSKNNAAKHFIQQVNELVEEDVASQSLVLGDSIPIGLKLHKD</sequence>
<dbReference type="Gene3D" id="3.30.420.40">
    <property type="match status" value="2"/>
</dbReference>
<accession>A0ABY7VTP7</accession>
<dbReference type="Pfam" id="PF00012">
    <property type="entry name" value="HSP70"/>
    <property type="match status" value="1"/>
</dbReference>